<dbReference type="PROSITE" id="PS51257">
    <property type="entry name" value="PROKAR_LIPOPROTEIN"/>
    <property type="match status" value="1"/>
</dbReference>
<dbReference type="Proteomes" id="UP000235162">
    <property type="component" value="Unassembled WGS sequence"/>
</dbReference>
<dbReference type="RefSeq" id="WP_084198032.1">
    <property type="nucleotide sequence ID" value="NZ_BMYL01000004.1"/>
</dbReference>
<sequence>MSISRRLWLLACLLLFLQGCSSTTFVYNRLDFFIPWYIGKYVDLDRPQKALLKEELGPFLQWHRRDELPTYLDIIDGITRDLDGEVAPAQISATADAFESAWLRIEARGLEWMLALGEALSDDQMREFITSLREKQVEYEEEYLTRTDAEFHEEVYENLLDSAQDYMGRLDREQRAILQQAANRMQRSDSYWLQERALWLDRLENMLQRDEGWQQAVRDSLTEREDNASPEYLAVYEHNSDVIYTALAALANTRTDKQDQRLRRKLADFRDDIQALIAQGK</sequence>
<proteinExistence type="predicted"/>
<protein>
    <recommendedName>
        <fullName evidence="3">Lipoprotein</fullName>
    </recommendedName>
</protein>
<evidence type="ECO:0000313" key="2">
    <source>
        <dbReference type="Proteomes" id="UP000235162"/>
    </source>
</evidence>
<dbReference type="Pfam" id="PF19795">
    <property type="entry name" value="DUF6279"/>
    <property type="match status" value="1"/>
</dbReference>
<comment type="caution">
    <text evidence="1">The sequence shown here is derived from an EMBL/GenBank/DDBJ whole genome shotgun (WGS) entry which is preliminary data.</text>
</comment>
<organism evidence="1 2">
    <name type="scientific">Halioglobus japonicus</name>
    <dbReference type="NCBI Taxonomy" id="930805"/>
    <lineage>
        <taxon>Bacteria</taxon>
        <taxon>Pseudomonadati</taxon>
        <taxon>Pseudomonadota</taxon>
        <taxon>Gammaproteobacteria</taxon>
        <taxon>Cellvibrionales</taxon>
        <taxon>Halieaceae</taxon>
        <taxon>Halioglobus</taxon>
    </lineage>
</organism>
<dbReference type="EMBL" id="PKUR01000004">
    <property type="protein sequence ID" value="PLW85181.1"/>
    <property type="molecule type" value="Genomic_DNA"/>
</dbReference>
<evidence type="ECO:0008006" key="3">
    <source>
        <dbReference type="Google" id="ProtNLM"/>
    </source>
</evidence>
<gene>
    <name evidence="1" type="ORF">C0029_16795</name>
</gene>
<dbReference type="InterPro" id="IPR016875">
    <property type="entry name" value="UCP028200"/>
</dbReference>
<evidence type="ECO:0000313" key="1">
    <source>
        <dbReference type="EMBL" id="PLW85181.1"/>
    </source>
</evidence>
<accession>A0AAP8MCA7</accession>
<dbReference type="AlphaFoldDB" id="A0AAP8MCA7"/>
<name>A0AAP8MCA7_9GAMM</name>
<reference evidence="1 2" key="1">
    <citation type="submission" date="2018-01" db="EMBL/GenBank/DDBJ databases">
        <title>The draft genome sequence of Halioglobus japonicus S1-36.</title>
        <authorList>
            <person name="Du Z.-J."/>
            <person name="Shi M.-J."/>
        </authorList>
    </citation>
    <scope>NUCLEOTIDE SEQUENCE [LARGE SCALE GENOMIC DNA]</scope>
    <source>
        <strain evidence="1 2">S1-36</strain>
    </source>
</reference>
<keyword evidence="2" id="KW-1185">Reference proteome</keyword>
<dbReference type="PIRSF" id="PIRSF028200">
    <property type="entry name" value="UCP028200"/>
    <property type="match status" value="1"/>
</dbReference>
<dbReference type="KEGG" id="hja:BST95_02535"/>